<dbReference type="HOGENOM" id="CLU_156235_2_0_7"/>
<evidence type="ECO:0000313" key="3">
    <source>
        <dbReference type="EMBL" id="CCO22602.1"/>
    </source>
</evidence>
<dbReference type="InterPro" id="IPR049514">
    <property type="entry name" value="Fic-like_C"/>
</dbReference>
<name>L0R8Q0_9BACT</name>
<evidence type="ECO:0000256" key="1">
    <source>
        <dbReference type="SAM" id="MobiDB-lite"/>
    </source>
</evidence>
<dbReference type="RefSeq" id="WP_015335210.1">
    <property type="nucleotide sequence ID" value="NC_020055.1"/>
</dbReference>
<proteinExistence type="predicted"/>
<dbReference type="Pfam" id="PF21247">
    <property type="entry name" value="Fic-like_C"/>
    <property type="match status" value="1"/>
</dbReference>
<feature type="region of interest" description="Disordered" evidence="1">
    <location>
        <begin position="34"/>
        <end position="59"/>
    </location>
</feature>
<protein>
    <recommendedName>
        <fullName evidence="2">Filamentation induced by cAMP protein Fic-like C-terminal domain-containing protein</fullName>
    </recommendedName>
</protein>
<accession>L0R8Q0</accession>
<dbReference type="PATRIC" id="fig|1121451.3.peg.581"/>
<evidence type="ECO:0000313" key="4">
    <source>
        <dbReference type="Proteomes" id="UP000010808"/>
    </source>
</evidence>
<dbReference type="KEGG" id="dhy:DESAM_20311"/>
<dbReference type="STRING" id="1121451.DESAM_20311"/>
<evidence type="ECO:0000259" key="2">
    <source>
        <dbReference type="Pfam" id="PF21247"/>
    </source>
</evidence>
<organism evidence="3 4">
    <name type="scientific">Maridesulfovibrio hydrothermalis AM13 = DSM 14728</name>
    <dbReference type="NCBI Taxonomy" id="1121451"/>
    <lineage>
        <taxon>Bacteria</taxon>
        <taxon>Pseudomonadati</taxon>
        <taxon>Thermodesulfobacteriota</taxon>
        <taxon>Desulfovibrionia</taxon>
        <taxon>Desulfovibrionales</taxon>
        <taxon>Desulfovibrionaceae</taxon>
        <taxon>Maridesulfovibrio</taxon>
    </lineage>
</organism>
<sequence>MSRDELQTALGLKDRKSFRELYLKPALGEGLVEMTLPDKPNSRNQKYRLTEKGQLAVYN</sequence>
<feature type="domain" description="Filamentation induced by cAMP protein Fic-like C-terminal" evidence="2">
    <location>
        <begin position="1"/>
        <end position="50"/>
    </location>
</feature>
<dbReference type="AlphaFoldDB" id="L0R8Q0"/>
<keyword evidence="4" id="KW-1185">Reference proteome</keyword>
<dbReference type="EMBL" id="FO203522">
    <property type="protein sequence ID" value="CCO22602.1"/>
    <property type="molecule type" value="Genomic_DNA"/>
</dbReference>
<reference evidence="3 4" key="1">
    <citation type="submission" date="2012-10" db="EMBL/GenBank/DDBJ databases">
        <authorList>
            <person name="Genoscope - CEA"/>
        </authorList>
    </citation>
    <scope>NUCLEOTIDE SEQUENCE [LARGE SCALE GENOMIC DNA]</scope>
    <source>
        <strain evidence="4">AM13 / DSM 14728</strain>
    </source>
</reference>
<gene>
    <name evidence="3" type="ORF">DESAM_20311</name>
</gene>
<dbReference type="eggNOG" id="COG3177">
    <property type="taxonomic scope" value="Bacteria"/>
</dbReference>
<dbReference type="Proteomes" id="UP000010808">
    <property type="component" value="Chromosome"/>
</dbReference>